<keyword evidence="1" id="KW-0175">Coiled coil</keyword>
<evidence type="ECO:0008006" key="5">
    <source>
        <dbReference type="Google" id="ProtNLM"/>
    </source>
</evidence>
<reference evidence="3 4" key="1">
    <citation type="submission" date="2024-02" db="EMBL/GenBank/DDBJ databases">
        <authorList>
            <person name="Chen Y."/>
            <person name="Shah S."/>
            <person name="Dougan E. K."/>
            <person name="Thang M."/>
            <person name="Chan C."/>
        </authorList>
    </citation>
    <scope>NUCLEOTIDE SEQUENCE [LARGE SCALE GENOMIC DNA]</scope>
</reference>
<sequence>MVYEEPAARTRFTPGDRMDVRKSPDQSKRLVVSNILGPSAGRRLPSSSLPLRLNATADGGPHGVLNAQVEDEAAVEWRRAKLFANFDAKAKAAWSLEFEADALAAQSECRFLQAEIHRLLAQRAAEQVSTGKTIAQLEETVAWLQAEREKERAHVQDARLNVEVATGQLLEGYDTKLFQLEADRSDLSEKVYQLEMEIKNLHAGHLEDIQAHRSWHVECLNHMLEVTSGCNFLACVSFRAWRNLLQQKAAACQRRSLCHRTALAFCETSRMRLKRAFWRAWCSAWEQVQQQRRSQQVLLRAMTSWDRQAPEVLRRSSFLAWRLQTFSPTKAFAWQTIEKARQRAATAPEKELLRSYWHLWTARMQEAALQQNADLRETALQQQLERCQHDASAARVAHEELLAQHVAEAREEAKALQLTFQETKLQAEEAASQRLADEKLESAKLESRLTAAAEREKELRAEVARLADLLTAAEYDSLQKASDFTTSQERWGNELEEMRRECEEAVSLQLDLQRQEATAAGRLARVTQRAAEQEEELSELRVSLQAERAALLVLRAELPKSEARGKSLPAMSPLGSSTLDEVTKRWRLEHSHSVSAIYKSGRGAREVLPGGSGEAGKPGENRFHQAPARVPTTFLSCTRFWSIDELIPSPFPCAILTDLLCSCLLRGSLPECLPVSGKLRVSGL</sequence>
<evidence type="ECO:0000313" key="4">
    <source>
        <dbReference type="Proteomes" id="UP001642484"/>
    </source>
</evidence>
<feature type="compositionally biased region" description="Basic and acidic residues" evidence="2">
    <location>
        <begin position="14"/>
        <end position="24"/>
    </location>
</feature>
<gene>
    <name evidence="3" type="ORF">CCMP2556_LOCUS34067</name>
</gene>
<dbReference type="Proteomes" id="UP001642484">
    <property type="component" value="Unassembled WGS sequence"/>
</dbReference>
<accession>A0ABP0NZS6</accession>
<organism evidence="3 4">
    <name type="scientific">Durusdinium trenchii</name>
    <dbReference type="NCBI Taxonomy" id="1381693"/>
    <lineage>
        <taxon>Eukaryota</taxon>
        <taxon>Sar</taxon>
        <taxon>Alveolata</taxon>
        <taxon>Dinophyceae</taxon>
        <taxon>Suessiales</taxon>
        <taxon>Symbiodiniaceae</taxon>
        <taxon>Durusdinium</taxon>
    </lineage>
</organism>
<protein>
    <recommendedName>
        <fullName evidence="5">Protein of centriole 5</fullName>
    </recommendedName>
</protein>
<feature type="region of interest" description="Disordered" evidence="2">
    <location>
        <begin position="1"/>
        <end position="24"/>
    </location>
</feature>
<name>A0ABP0NZS6_9DINO</name>
<feature type="coiled-coil region" evidence="1">
    <location>
        <begin position="102"/>
        <end position="154"/>
    </location>
</feature>
<comment type="caution">
    <text evidence="3">The sequence shown here is derived from an EMBL/GenBank/DDBJ whole genome shotgun (WGS) entry which is preliminary data.</text>
</comment>
<evidence type="ECO:0000256" key="2">
    <source>
        <dbReference type="SAM" id="MobiDB-lite"/>
    </source>
</evidence>
<proteinExistence type="predicted"/>
<feature type="coiled-coil region" evidence="1">
    <location>
        <begin position="406"/>
        <end position="550"/>
    </location>
</feature>
<keyword evidence="4" id="KW-1185">Reference proteome</keyword>
<evidence type="ECO:0000256" key="1">
    <source>
        <dbReference type="SAM" id="Coils"/>
    </source>
</evidence>
<dbReference type="EMBL" id="CAXAMN010022428">
    <property type="protein sequence ID" value="CAK9069285.1"/>
    <property type="molecule type" value="Genomic_DNA"/>
</dbReference>
<evidence type="ECO:0000313" key="3">
    <source>
        <dbReference type="EMBL" id="CAK9069285.1"/>
    </source>
</evidence>